<evidence type="ECO:0000256" key="4">
    <source>
        <dbReference type="SAM" id="MobiDB-lite"/>
    </source>
</evidence>
<dbReference type="SUPFAM" id="SSF53697">
    <property type="entry name" value="SIS domain"/>
    <property type="match status" value="1"/>
</dbReference>
<sequence length="578" mass="59512">MSSLEVTARGAAADAIEAHVPQLVADRVASRIFAQDATLWGKAAESEAGKRLSWVGLARSSRPLLGEIAALREELRGDGVSRIVLCGMGGSSLAPEVICATAGVDLVVLDSSAPDVVRRAVETDLKKTAVVVSSKSGSTVETDSQRRAFEKAFADAGIDATKRIVVVTDPGSPLDQEARGAGYRVVNADPDVGGRYSALTAFGLVPSGLAGADIGALLDDAESVADLLAEDDEGNPALRLGAAMGGTKPLRDKLVLVDAGTENVGFGAWAEQLIAESTGKDGTGILPVVADGEAPKHTYADANLVRLVAVGDADLEESPSDDPRLNPDGTPRHPDSIAAEQPGPADGADDGEDDLGDSGSVIEVAGSLGAQFLLWEVATAVAGRLLGINPFDQPDVESAKAAARGLLEGSGGAAGEPAFTDGSVEVRALGGDWLGDAATLPAAVSAVLSQLDEDHGYVAVMAYLDRESDADLEQVARALFDRTGRPVTFGWGPRFLHSTGQYHKGGSPNGVFIQVTAEPSEDLEVPGRDFTFGEFIAAQAGGDAQVLAEHGRPVLRLHLTTHDRGLSQVRSALSTAGA</sequence>
<dbReference type="PANTHER" id="PTHR11469:SF1">
    <property type="entry name" value="GLUCOSE-6-PHOSPHATE ISOMERASE"/>
    <property type="match status" value="1"/>
</dbReference>
<dbReference type="GO" id="GO:0006096">
    <property type="term" value="P:glycolytic process"/>
    <property type="evidence" value="ECO:0007669"/>
    <property type="project" value="UniProtKB-KW"/>
</dbReference>
<keyword evidence="6" id="KW-1185">Reference proteome</keyword>
<dbReference type="GO" id="GO:0005829">
    <property type="term" value="C:cytosol"/>
    <property type="evidence" value="ECO:0007669"/>
    <property type="project" value="TreeGrafter"/>
</dbReference>
<dbReference type="GO" id="GO:0097367">
    <property type="term" value="F:carbohydrate derivative binding"/>
    <property type="evidence" value="ECO:0007669"/>
    <property type="project" value="InterPro"/>
</dbReference>
<accession>A0A2T0UUG3</accession>
<dbReference type="PANTHER" id="PTHR11469">
    <property type="entry name" value="GLUCOSE-6-PHOSPHATE ISOMERASE"/>
    <property type="match status" value="1"/>
</dbReference>
<dbReference type="EMBL" id="PVTI01000005">
    <property type="protein sequence ID" value="PRY61572.1"/>
    <property type="molecule type" value="Genomic_DNA"/>
</dbReference>
<keyword evidence="2" id="KW-0324">Glycolysis</keyword>
<evidence type="ECO:0000256" key="1">
    <source>
        <dbReference type="ARBA" id="ARBA00022432"/>
    </source>
</evidence>
<feature type="compositionally biased region" description="Acidic residues" evidence="4">
    <location>
        <begin position="347"/>
        <end position="356"/>
    </location>
</feature>
<evidence type="ECO:0000256" key="2">
    <source>
        <dbReference type="ARBA" id="ARBA00023152"/>
    </source>
</evidence>
<keyword evidence="3 5" id="KW-0413">Isomerase</keyword>
<keyword evidence="1" id="KW-0312">Gluconeogenesis</keyword>
<dbReference type="RefSeq" id="WP_106296824.1">
    <property type="nucleotide sequence ID" value="NZ_PVTI01000005.1"/>
</dbReference>
<proteinExistence type="predicted"/>
<dbReference type="Gene3D" id="3.40.50.10490">
    <property type="entry name" value="Glucose-6-phosphate isomerase like protein, domain 1"/>
    <property type="match status" value="3"/>
</dbReference>
<dbReference type="Proteomes" id="UP000237822">
    <property type="component" value="Unassembled WGS sequence"/>
</dbReference>
<gene>
    <name evidence="5" type="ORF">BCF74_105131</name>
</gene>
<dbReference type="GO" id="GO:0051156">
    <property type="term" value="P:glucose 6-phosphate metabolic process"/>
    <property type="evidence" value="ECO:0007669"/>
    <property type="project" value="TreeGrafter"/>
</dbReference>
<feature type="compositionally biased region" description="Basic and acidic residues" evidence="4">
    <location>
        <begin position="321"/>
        <end position="335"/>
    </location>
</feature>
<evidence type="ECO:0000313" key="6">
    <source>
        <dbReference type="Proteomes" id="UP000237822"/>
    </source>
</evidence>
<dbReference type="AlphaFoldDB" id="A0A2T0UUG3"/>
<evidence type="ECO:0000256" key="3">
    <source>
        <dbReference type="ARBA" id="ARBA00023235"/>
    </source>
</evidence>
<organism evidence="5 6">
    <name type="scientific">Knoellia remsis</name>
    <dbReference type="NCBI Taxonomy" id="407159"/>
    <lineage>
        <taxon>Bacteria</taxon>
        <taxon>Bacillati</taxon>
        <taxon>Actinomycetota</taxon>
        <taxon>Actinomycetes</taxon>
        <taxon>Micrococcales</taxon>
        <taxon>Intrasporangiaceae</taxon>
        <taxon>Knoellia</taxon>
    </lineage>
</organism>
<reference evidence="5 6" key="1">
    <citation type="submission" date="2018-03" db="EMBL/GenBank/DDBJ databases">
        <title>Genomic Encyclopedia of Archaeal and Bacterial Type Strains, Phase II (KMG-II): from individual species to whole genera.</title>
        <authorList>
            <person name="Goeker M."/>
        </authorList>
    </citation>
    <scope>NUCLEOTIDE SEQUENCE [LARGE SCALE GENOMIC DNA]</scope>
    <source>
        <strain evidence="5 6">ATCC BAA-1496</strain>
    </source>
</reference>
<protein>
    <submittedName>
        <fullName evidence="5">Glucose-6-phosphate isomerase</fullName>
    </submittedName>
</protein>
<dbReference type="GO" id="GO:0048029">
    <property type="term" value="F:monosaccharide binding"/>
    <property type="evidence" value="ECO:0007669"/>
    <property type="project" value="TreeGrafter"/>
</dbReference>
<dbReference type="GO" id="GO:0004347">
    <property type="term" value="F:glucose-6-phosphate isomerase activity"/>
    <property type="evidence" value="ECO:0007669"/>
    <property type="project" value="InterPro"/>
</dbReference>
<dbReference type="InterPro" id="IPR001672">
    <property type="entry name" value="G6P_Isomerase"/>
</dbReference>
<dbReference type="InterPro" id="IPR046348">
    <property type="entry name" value="SIS_dom_sf"/>
</dbReference>
<name>A0A2T0UUG3_9MICO</name>
<comment type="caution">
    <text evidence="5">The sequence shown here is derived from an EMBL/GenBank/DDBJ whole genome shotgun (WGS) entry which is preliminary data.</text>
</comment>
<dbReference type="PROSITE" id="PS51463">
    <property type="entry name" value="P_GLUCOSE_ISOMERASE_3"/>
    <property type="match status" value="1"/>
</dbReference>
<dbReference type="OrthoDB" id="140919at2"/>
<feature type="region of interest" description="Disordered" evidence="4">
    <location>
        <begin position="315"/>
        <end position="360"/>
    </location>
</feature>
<dbReference type="PRINTS" id="PR00662">
    <property type="entry name" value="G6PISOMERASE"/>
</dbReference>
<dbReference type="GO" id="GO:0006094">
    <property type="term" value="P:gluconeogenesis"/>
    <property type="evidence" value="ECO:0007669"/>
    <property type="project" value="UniProtKB-KW"/>
</dbReference>
<evidence type="ECO:0000313" key="5">
    <source>
        <dbReference type="EMBL" id="PRY61572.1"/>
    </source>
</evidence>